<evidence type="ECO:0000256" key="3">
    <source>
        <dbReference type="ARBA" id="ARBA00022679"/>
    </source>
</evidence>
<comment type="caution">
    <text evidence="10">The sequence shown here is derived from an EMBL/GenBank/DDBJ whole genome shotgun (WGS) entry which is preliminary data.</text>
</comment>
<dbReference type="Gene3D" id="1.10.287.690">
    <property type="entry name" value="Helix hairpin bin"/>
    <property type="match status" value="1"/>
</dbReference>
<evidence type="ECO:0000256" key="4">
    <source>
        <dbReference type="ARBA" id="ARBA00022695"/>
    </source>
</evidence>
<accession>A0ABQ7D120</accession>
<feature type="domain" description="DNA-directed DNA polymerase family B mitochondria/virus" evidence="9">
    <location>
        <begin position="2"/>
        <end position="124"/>
    </location>
</feature>
<evidence type="ECO:0000256" key="5">
    <source>
        <dbReference type="ARBA" id="ARBA00022705"/>
    </source>
</evidence>
<evidence type="ECO:0000256" key="1">
    <source>
        <dbReference type="ARBA" id="ARBA00005755"/>
    </source>
</evidence>
<evidence type="ECO:0000256" key="8">
    <source>
        <dbReference type="ARBA" id="ARBA00049244"/>
    </source>
</evidence>
<gene>
    <name evidence="10" type="ORF">DY000_02019674</name>
</gene>
<evidence type="ECO:0000256" key="6">
    <source>
        <dbReference type="ARBA" id="ARBA00022932"/>
    </source>
</evidence>
<evidence type="ECO:0000313" key="10">
    <source>
        <dbReference type="EMBL" id="KAF3565633.1"/>
    </source>
</evidence>
<dbReference type="Pfam" id="PF03175">
    <property type="entry name" value="DNA_pol_B_2"/>
    <property type="match status" value="1"/>
</dbReference>
<dbReference type="EMBL" id="QGKV02000759">
    <property type="protein sequence ID" value="KAF3565633.1"/>
    <property type="molecule type" value="Genomic_DNA"/>
</dbReference>
<dbReference type="Gene3D" id="3.90.1600.10">
    <property type="entry name" value="Palm domain of DNA polymerase"/>
    <property type="match status" value="1"/>
</dbReference>
<dbReference type="SUPFAM" id="SSF56672">
    <property type="entry name" value="DNA/RNA polymerases"/>
    <property type="match status" value="1"/>
</dbReference>
<evidence type="ECO:0000313" key="11">
    <source>
        <dbReference type="Proteomes" id="UP000266723"/>
    </source>
</evidence>
<dbReference type="PANTHER" id="PTHR33568">
    <property type="entry name" value="DNA POLYMERASE"/>
    <property type="match status" value="1"/>
</dbReference>
<keyword evidence="6" id="KW-0239">DNA-directed DNA polymerase</keyword>
<dbReference type="InterPro" id="IPR017964">
    <property type="entry name" value="DNA-dir_DNA_pol_B_CS"/>
</dbReference>
<evidence type="ECO:0000256" key="7">
    <source>
        <dbReference type="ARBA" id="ARBA00023125"/>
    </source>
</evidence>
<dbReference type="Proteomes" id="UP000266723">
    <property type="component" value="Unassembled WGS sequence"/>
</dbReference>
<evidence type="ECO:0000259" key="9">
    <source>
        <dbReference type="Pfam" id="PF03175"/>
    </source>
</evidence>
<organism evidence="10 11">
    <name type="scientific">Brassica cretica</name>
    <name type="common">Mustard</name>
    <dbReference type="NCBI Taxonomy" id="69181"/>
    <lineage>
        <taxon>Eukaryota</taxon>
        <taxon>Viridiplantae</taxon>
        <taxon>Streptophyta</taxon>
        <taxon>Embryophyta</taxon>
        <taxon>Tracheophyta</taxon>
        <taxon>Spermatophyta</taxon>
        <taxon>Magnoliopsida</taxon>
        <taxon>eudicotyledons</taxon>
        <taxon>Gunneridae</taxon>
        <taxon>Pentapetalae</taxon>
        <taxon>rosids</taxon>
        <taxon>malvids</taxon>
        <taxon>Brassicales</taxon>
        <taxon>Brassicaceae</taxon>
        <taxon>Brassiceae</taxon>
        <taxon>Brassica</taxon>
    </lineage>
</organism>
<name>A0ABQ7D120_BRACR</name>
<keyword evidence="3" id="KW-0808">Transferase</keyword>
<comment type="catalytic activity">
    <reaction evidence="8">
        <text>DNA(n) + a 2'-deoxyribonucleoside 5'-triphosphate = DNA(n+1) + diphosphate</text>
        <dbReference type="Rhea" id="RHEA:22508"/>
        <dbReference type="Rhea" id="RHEA-COMP:17339"/>
        <dbReference type="Rhea" id="RHEA-COMP:17340"/>
        <dbReference type="ChEBI" id="CHEBI:33019"/>
        <dbReference type="ChEBI" id="CHEBI:61560"/>
        <dbReference type="ChEBI" id="CHEBI:173112"/>
        <dbReference type="EC" id="2.7.7.7"/>
    </reaction>
</comment>
<keyword evidence="7" id="KW-0238">DNA-binding</keyword>
<protein>
    <recommendedName>
        <fullName evidence="2">DNA-directed DNA polymerase</fullName>
        <ecNumber evidence="2">2.7.7.7</ecNumber>
    </recommendedName>
</protein>
<proteinExistence type="inferred from homology"/>
<reference evidence="10 11" key="1">
    <citation type="journal article" date="2020" name="BMC Genomics">
        <title>Intraspecific diversification of the crop wild relative Brassica cretica Lam. using demographic model selection.</title>
        <authorList>
            <person name="Kioukis A."/>
            <person name="Michalopoulou V.A."/>
            <person name="Briers L."/>
            <person name="Pirintsos S."/>
            <person name="Studholme D.J."/>
            <person name="Pavlidis P."/>
            <person name="Sarris P.F."/>
        </authorList>
    </citation>
    <scope>NUCLEOTIDE SEQUENCE [LARGE SCALE GENOMIC DNA]</scope>
    <source>
        <strain evidence="11">cv. PFS-1207/04</strain>
    </source>
</reference>
<evidence type="ECO:0000256" key="2">
    <source>
        <dbReference type="ARBA" id="ARBA00012417"/>
    </source>
</evidence>
<keyword evidence="11" id="KW-1185">Reference proteome</keyword>
<dbReference type="PANTHER" id="PTHR33568:SF3">
    <property type="entry name" value="DNA-DIRECTED DNA POLYMERASE"/>
    <property type="match status" value="1"/>
</dbReference>
<comment type="similarity">
    <text evidence="1">Belongs to the DNA polymerase type-B family.</text>
</comment>
<keyword evidence="5" id="KW-0235">DNA replication</keyword>
<dbReference type="InterPro" id="IPR043502">
    <property type="entry name" value="DNA/RNA_pol_sf"/>
</dbReference>
<dbReference type="InterPro" id="IPR023211">
    <property type="entry name" value="DNA_pol_palm_dom_sf"/>
</dbReference>
<sequence>MESPFKDFVESLFEKRSQAKKRGDEAMSFVYKTLMNSLYGRFGISPKSLVTEICHKDRHDILLNNENFEYADQLDIDYYLVRYYINNEDSDDSQWNPPRNSAVQLSAAITAYARIYMYPFISRDDCYYTDTDSVVLQYPLPDSMISQSELGKFKLEYEVMTGTFMAPNNYILYDHNKKMIALKHKGADKDYVDAKWYEEQYIEPERVQVINVKTNFRIDHNQLLIKEHSYGPEER</sequence>
<dbReference type="PROSITE" id="PS00116">
    <property type="entry name" value="DNA_POLYMERASE_B"/>
    <property type="match status" value="1"/>
</dbReference>
<keyword evidence="4" id="KW-0548">Nucleotidyltransferase</keyword>
<dbReference type="InterPro" id="IPR004868">
    <property type="entry name" value="DNA-dir_DNA_pol_B_mt/vir"/>
</dbReference>
<dbReference type="EC" id="2.7.7.7" evidence="2"/>